<gene>
    <name evidence="1" type="ORF">PVL29_026052</name>
</gene>
<dbReference type="AlphaFoldDB" id="A0AA38YLL2"/>
<protein>
    <submittedName>
        <fullName evidence="1">Uncharacterized protein</fullName>
    </submittedName>
</protein>
<evidence type="ECO:0000313" key="2">
    <source>
        <dbReference type="Proteomes" id="UP001168098"/>
    </source>
</evidence>
<dbReference type="EMBL" id="JARBHA010000019">
    <property type="protein sequence ID" value="KAJ9672677.1"/>
    <property type="molecule type" value="Genomic_DNA"/>
</dbReference>
<name>A0AA38YLL2_VITRO</name>
<proteinExistence type="predicted"/>
<sequence>MLSNTCSSNCCYKCSHDLGNTLRLSLTYSMFWNFWKDEVVNLLGYLNGAIRKYADYKKFCLNYLGMLKQSNYRTPLYFVLYLEAD</sequence>
<accession>A0AA38YLL2</accession>
<keyword evidence="2" id="KW-1185">Reference proteome</keyword>
<organism evidence="1 2">
    <name type="scientific">Vitis rotundifolia</name>
    <name type="common">Muscadine grape</name>
    <dbReference type="NCBI Taxonomy" id="103349"/>
    <lineage>
        <taxon>Eukaryota</taxon>
        <taxon>Viridiplantae</taxon>
        <taxon>Streptophyta</taxon>
        <taxon>Embryophyta</taxon>
        <taxon>Tracheophyta</taxon>
        <taxon>Spermatophyta</taxon>
        <taxon>Magnoliopsida</taxon>
        <taxon>eudicotyledons</taxon>
        <taxon>Gunneridae</taxon>
        <taxon>Pentapetalae</taxon>
        <taxon>rosids</taxon>
        <taxon>Vitales</taxon>
        <taxon>Vitaceae</taxon>
        <taxon>Viteae</taxon>
        <taxon>Vitis</taxon>
    </lineage>
</organism>
<evidence type="ECO:0000313" key="1">
    <source>
        <dbReference type="EMBL" id="KAJ9672677.1"/>
    </source>
</evidence>
<comment type="caution">
    <text evidence="1">The sequence shown here is derived from an EMBL/GenBank/DDBJ whole genome shotgun (WGS) entry which is preliminary data.</text>
</comment>
<dbReference type="Proteomes" id="UP001168098">
    <property type="component" value="Unassembled WGS sequence"/>
</dbReference>
<reference evidence="1 2" key="1">
    <citation type="journal article" date="2023" name="BMC Biotechnol.">
        <title>Vitis rotundifolia cv Carlos genome sequencing.</title>
        <authorList>
            <person name="Huff M."/>
            <person name="Hulse-Kemp A."/>
            <person name="Scheffler B."/>
            <person name="Youngblood R."/>
            <person name="Simpson S."/>
            <person name="Babiker E."/>
            <person name="Staton M."/>
        </authorList>
    </citation>
    <scope>NUCLEOTIDE SEQUENCE [LARGE SCALE GENOMIC DNA]</scope>
    <source>
        <tissue evidence="1">Leaf</tissue>
    </source>
</reference>